<name>A0ACB9YBH7_PLABR</name>
<keyword evidence="2" id="KW-1185">Reference proteome</keyword>
<dbReference type="EMBL" id="CM043776">
    <property type="protein sequence ID" value="KAI4838961.1"/>
    <property type="molecule type" value="Genomic_DNA"/>
</dbReference>
<reference evidence="1" key="1">
    <citation type="submission" date="2022-06" db="EMBL/GenBank/DDBJ databases">
        <title>The First Complete Genome of the Simian Malaria Parasite Plasmodium brasilianum.</title>
        <authorList>
            <person name="Bajic M."/>
            <person name="Ravishankar S."/>
        </authorList>
    </citation>
    <scope>NUCLEOTIDE SEQUENCE</scope>
    <source>
        <strain evidence="1">Bolivian I</strain>
    </source>
</reference>
<organism evidence="1 2">
    <name type="scientific">Plasmodium brasilianum</name>
    <dbReference type="NCBI Taxonomy" id="5824"/>
    <lineage>
        <taxon>Eukaryota</taxon>
        <taxon>Sar</taxon>
        <taxon>Alveolata</taxon>
        <taxon>Apicomplexa</taxon>
        <taxon>Aconoidasida</taxon>
        <taxon>Haemosporida</taxon>
        <taxon>Plasmodiidae</taxon>
        <taxon>Plasmodium</taxon>
        <taxon>Plasmodium (Plasmodium)</taxon>
    </lineage>
</organism>
<evidence type="ECO:0000313" key="2">
    <source>
        <dbReference type="Proteomes" id="UP001056978"/>
    </source>
</evidence>
<comment type="caution">
    <text evidence="1">The sequence shown here is derived from an EMBL/GenBank/DDBJ whole genome shotgun (WGS) entry which is preliminary data.</text>
</comment>
<protein>
    <submittedName>
        <fullName evidence="1">60S ribosomal protein L26</fullName>
    </submittedName>
</protein>
<keyword evidence="1" id="KW-0687">Ribonucleoprotein</keyword>
<gene>
    <name evidence="1" type="ORF">MKS88_002473</name>
</gene>
<evidence type="ECO:0000313" key="1">
    <source>
        <dbReference type="EMBL" id="KAI4838961.1"/>
    </source>
</evidence>
<proteinExistence type="predicted"/>
<keyword evidence="1" id="KW-0689">Ribosomal protein</keyword>
<accession>A0ACB9YBH7</accession>
<sequence length="398" mass="46497">MSSKLSKELRLKYKTRSLPIRKDDEVLICRGHNHGREGKVVKINRKRFKIYVERVTREKVNGESTFIGIHPSNVILTKLKIDKNQYHINSKLLLTYYSVVIHLFKYDENRKEQNANIPGRTMNRGQRKNPEEKEDNKEKQINANRYIKKNKEKQINDEESLTNGLSTHISKLHTTKNEQVFHVNKPFLPSLDGIKNKILNPNDLSYNDKKRITSYHSDEEIKNMHKKASSCPNLLKKNKIIFKRSESFAGILLHKNANVRDLSKLPFSNNLNEHNNKNTSKEINIVFSEKSFTQSDNTYSEDDNETSEESLTEYGEKFSEDSLGMCEQEEMAEEVTQEKSTPTIANEQTKEYSLKQQHIKFRETTKSLTISRDENYEKLPPKKCNSSYINDRGVIIYF</sequence>
<dbReference type="Proteomes" id="UP001056978">
    <property type="component" value="Chromosome 8"/>
</dbReference>